<keyword evidence="2" id="KW-0012">Acyltransferase</keyword>
<dbReference type="PANTHER" id="PTHR43877:SF2">
    <property type="entry name" value="AMINOALKYLPHOSPHONATE N-ACETYLTRANSFERASE-RELATED"/>
    <property type="match status" value="1"/>
</dbReference>
<proteinExistence type="predicted"/>
<dbReference type="RefSeq" id="WP_051440161.1">
    <property type="nucleotide sequence ID" value="NZ_CP006569.1"/>
</dbReference>
<dbReference type="InterPro" id="IPR050832">
    <property type="entry name" value="Bact_Acetyltransf"/>
</dbReference>
<dbReference type="PANTHER" id="PTHR43877">
    <property type="entry name" value="AMINOALKYLPHOSPHONATE N-ACETYLTRANSFERASE-RELATED-RELATED"/>
    <property type="match status" value="1"/>
</dbReference>
<dbReference type="HOGENOM" id="CLU_115862_2_0_6"/>
<dbReference type="PATRIC" id="fig|1239307.3.peg.2518"/>
<dbReference type="Pfam" id="PF00583">
    <property type="entry name" value="Acetyltransf_1"/>
    <property type="match status" value="1"/>
</dbReference>
<evidence type="ECO:0000256" key="2">
    <source>
        <dbReference type="ARBA" id="ARBA00023315"/>
    </source>
</evidence>
<sequence length="154" mass="17598">MKQDNHVIHISDVANDAEEKFIQQQLWSHNAQFEAVDMRPLRLTVTAEAGNIIAGLLANTWWGSLEVQYLWIDERHRYGGLGRRLIQQAEAEAIARGCHQAYLDTFSFQALGFYQKLGYRPYGHLAGYAHKHTRYYLAKPLSDASRQHENNGAA</sequence>
<evidence type="ECO:0000313" key="4">
    <source>
        <dbReference type="EMBL" id="AHF77320.1"/>
    </source>
</evidence>
<dbReference type="Gene3D" id="3.40.630.30">
    <property type="match status" value="1"/>
</dbReference>
<dbReference type="EMBL" id="CP006569">
    <property type="protein sequence ID" value="AHF77320.1"/>
    <property type="molecule type" value="Genomic_DNA"/>
</dbReference>
<evidence type="ECO:0000259" key="3">
    <source>
        <dbReference type="PROSITE" id="PS51186"/>
    </source>
</evidence>
<dbReference type="OrthoDB" id="9787920at2"/>
<dbReference type="KEGG" id="sod:Sant_2275"/>
<dbReference type="InterPro" id="IPR000182">
    <property type="entry name" value="GNAT_dom"/>
</dbReference>
<dbReference type="CDD" id="cd04301">
    <property type="entry name" value="NAT_SF"/>
    <property type="match status" value="1"/>
</dbReference>
<evidence type="ECO:0000313" key="5">
    <source>
        <dbReference type="Proteomes" id="UP000019028"/>
    </source>
</evidence>
<keyword evidence="1 4" id="KW-0808">Transferase</keyword>
<dbReference type="GO" id="GO:0016747">
    <property type="term" value="F:acyltransferase activity, transferring groups other than amino-acyl groups"/>
    <property type="evidence" value="ECO:0007669"/>
    <property type="project" value="InterPro"/>
</dbReference>
<organism evidence="4 5">
    <name type="scientific">Sodalis praecaptivus</name>
    <dbReference type="NCBI Taxonomy" id="1239307"/>
    <lineage>
        <taxon>Bacteria</taxon>
        <taxon>Pseudomonadati</taxon>
        <taxon>Pseudomonadota</taxon>
        <taxon>Gammaproteobacteria</taxon>
        <taxon>Enterobacterales</taxon>
        <taxon>Bruguierivoracaceae</taxon>
        <taxon>Sodalis</taxon>
    </lineage>
</organism>
<gene>
    <name evidence="4" type="ORF">Sant_2275</name>
</gene>
<keyword evidence="5" id="KW-1185">Reference proteome</keyword>
<feature type="domain" description="N-acetyltransferase" evidence="3">
    <location>
        <begin position="8"/>
        <end position="142"/>
    </location>
</feature>
<dbReference type="Proteomes" id="UP000019028">
    <property type="component" value="Chromosome"/>
</dbReference>
<dbReference type="SUPFAM" id="SSF55729">
    <property type="entry name" value="Acyl-CoA N-acyltransferases (Nat)"/>
    <property type="match status" value="1"/>
</dbReference>
<dbReference type="AlphaFoldDB" id="W0HYM4"/>
<reference evidence="4 5" key="1">
    <citation type="journal article" date="2014" name="Genome Biol. Evol.">
        <title>Genome degeneration and adaptation in a nascent stage of symbiosis.</title>
        <authorList>
            <person name="Oakeson K.F."/>
            <person name="Gil R."/>
            <person name="Clayton A.L."/>
            <person name="Dunn D.M."/>
            <person name="von Niederhausern A.C."/>
            <person name="Hamil C."/>
            <person name="Aoyagi A."/>
            <person name="Duval B."/>
            <person name="Baca A."/>
            <person name="Silva F.J."/>
            <person name="Vallier A."/>
            <person name="Jackson D.G."/>
            <person name="Latorre A."/>
            <person name="Weiss R.B."/>
            <person name="Heddi A."/>
            <person name="Moya A."/>
            <person name="Dale C."/>
        </authorList>
    </citation>
    <scope>NUCLEOTIDE SEQUENCE [LARGE SCALE GENOMIC DNA]</scope>
    <source>
        <strain evidence="4 5">HS1</strain>
    </source>
</reference>
<name>W0HYM4_9GAMM</name>
<accession>W0HYM4</accession>
<evidence type="ECO:0000256" key="1">
    <source>
        <dbReference type="ARBA" id="ARBA00022679"/>
    </source>
</evidence>
<protein>
    <submittedName>
        <fullName evidence="4">GCN5-related N-acetyltransferase</fullName>
    </submittedName>
</protein>
<dbReference type="PROSITE" id="PS51186">
    <property type="entry name" value="GNAT"/>
    <property type="match status" value="1"/>
</dbReference>
<dbReference type="InterPro" id="IPR016181">
    <property type="entry name" value="Acyl_CoA_acyltransferase"/>
</dbReference>